<evidence type="ECO:0000256" key="8">
    <source>
        <dbReference type="ARBA" id="ARBA00023002"/>
    </source>
</evidence>
<evidence type="ECO:0000256" key="7">
    <source>
        <dbReference type="ARBA" id="ARBA00022857"/>
    </source>
</evidence>
<dbReference type="GO" id="GO:0016853">
    <property type="term" value="F:isomerase activity"/>
    <property type="evidence" value="ECO:0007669"/>
    <property type="project" value="UniProtKB-KW"/>
</dbReference>
<comment type="similarity">
    <text evidence="3 11 12">Belongs to the ketol-acid reductoisomerase family.</text>
</comment>
<dbReference type="InterPro" id="IPR014359">
    <property type="entry name" value="KARI_prok"/>
</dbReference>
<dbReference type="EMBL" id="CP002857">
    <property type="protein sequence ID" value="AEI09725.1"/>
    <property type="molecule type" value="Genomic_DNA"/>
</dbReference>
<evidence type="ECO:0000256" key="4">
    <source>
        <dbReference type="ARBA" id="ARBA00022605"/>
    </source>
</evidence>
<dbReference type="InterPro" id="IPR013116">
    <property type="entry name" value="KARI_N"/>
</dbReference>
<dbReference type="GO" id="GO:0009097">
    <property type="term" value="P:isoleucine biosynthetic process"/>
    <property type="evidence" value="ECO:0007669"/>
    <property type="project" value="UniProtKB-UniRule"/>
</dbReference>
<dbReference type="PIRSF" id="PIRSF000116">
    <property type="entry name" value="IlvC_gammaproteo"/>
    <property type="match status" value="1"/>
</dbReference>
<feature type="binding site" evidence="11">
    <location>
        <position position="135"/>
    </location>
    <ligand>
        <name>NADP(+)</name>
        <dbReference type="ChEBI" id="CHEBI:58349"/>
    </ligand>
</feature>
<feature type="binding site" evidence="11">
    <location>
        <begin position="26"/>
        <end position="29"/>
    </location>
    <ligand>
        <name>NADP(+)</name>
        <dbReference type="ChEBI" id="CHEBI:58349"/>
    </ligand>
</feature>
<evidence type="ECO:0000256" key="10">
    <source>
        <dbReference type="ARBA" id="ARBA00049021"/>
    </source>
</evidence>
<comment type="pathway">
    <text evidence="1 11">Amino-acid biosynthesis; L-valine biosynthesis; L-valine from pyruvate: step 2/4.</text>
</comment>
<keyword evidence="5 11" id="KW-0479">Metal-binding</keyword>
<dbReference type="NCBIfam" id="TIGR00465">
    <property type="entry name" value="ilvC"/>
    <property type="match status" value="1"/>
</dbReference>
<comment type="catalytic activity">
    <reaction evidence="11">
        <text>(2R,3R)-2,3-dihydroxy-3-methylpentanoate + NADP(+) = (S)-2-ethyl-2-hydroxy-3-oxobutanoate + NADPH + H(+)</text>
        <dbReference type="Rhea" id="RHEA:13493"/>
        <dbReference type="ChEBI" id="CHEBI:15378"/>
        <dbReference type="ChEBI" id="CHEBI:49256"/>
        <dbReference type="ChEBI" id="CHEBI:49258"/>
        <dbReference type="ChEBI" id="CHEBI:57783"/>
        <dbReference type="ChEBI" id="CHEBI:58349"/>
        <dbReference type="EC" id="1.1.1.86"/>
    </reaction>
</comment>
<dbReference type="InterPro" id="IPR036291">
    <property type="entry name" value="NAD(P)-bd_dom_sf"/>
</dbReference>
<dbReference type="InterPro" id="IPR000506">
    <property type="entry name" value="KARI_C"/>
</dbReference>
<comment type="cofactor">
    <cofactor evidence="11">
        <name>Mg(2+)</name>
        <dbReference type="ChEBI" id="CHEBI:18420"/>
    </cofactor>
    <text evidence="11">Binds 2 magnesium ions per subunit.</text>
</comment>
<dbReference type="Gene3D" id="6.10.240.10">
    <property type="match status" value="1"/>
</dbReference>
<dbReference type="NCBIfam" id="NF009940">
    <property type="entry name" value="PRK13403.1"/>
    <property type="match status" value="1"/>
</dbReference>
<dbReference type="PROSITE" id="PS51851">
    <property type="entry name" value="KARI_C"/>
    <property type="match status" value="1"/>
</dbReference>
<comment type="function">
    <text evidence="11">Involved in the biosynthesis of branched-chain amino acids (BCAA). Catalyzes an alkyl-migration followed by a ketol-acid reduction of (S)-2-acetolactate (S2AL) to yield (R)-2,3-dihydroxy-isovalerate. In the isomerase reaction, S2AL is rearranged via a Mg-dependent methyl migration to produce 3-hydroxy-3-methyl-2-ketobutyrate (HMKB). In the reductase reaction, this 2-ketoacid undergoes a metal-dependent reduction by NADPH to yield (R)-2,3-dihydroxy-isovalerate.</text>
</comment>
<dbReference type="UniPathway" id="UPA00049">
    <property type="reaction ID" value="UER00060"/>
</dbReference>
<dbReference type="SUPFAM" id="SSF51735">
    <property type="entry name" value="NAD(P)-binding Rossmann-fold domains"/>
    <property type="match status" value="1"/>
</dbReference>
<dbReference type="STRING" id="662755.CRES_1370"/>
<feature type="binding site" evidence="11 12">
    <location>
        <position position="253"/>
    </location>
    <ligand>
        <name>substrate</name>
    </ligand>
</feature>
<feature type="active site" evidence="11">
    <location>
        <position position="109"/>
    </location>
</feature>
<evidence type="ECO:0000313" key="16">
    <source>
        <dbReference type="Proteomes" id="UP000000492"/>
    </source>
</evidence>
<feature type="domain" description="KARI N-terminal Rossmann" evidence="13">
    <location>
        <begin position="3"/>
        <end position="183"/>
    </location>
</feature>
<dbReference type="EC" id="1.1.1.86" evidence="11"/>
<dbReference type="KEGG" id="crd:CRES_1370"/>
<dbReference type="GO" id="GO:0050661">
    <property type="term" value="F:NADP binding"/>
    <property type="evidence" value="ECO:0007669"/>
    <property type="project" value="InterPro"/>
</dbReference>
<dbReference type="RefSeq" id="WP_013888735.1">
    <property type="nucleotide sequence ID" value="NC_015673.1"/>
</dbReference>
<evidence type="ECO:0000256" key="9">
    <source>
        <dbReference type="ARBA" id="ARBA00023304"/>
    </source>
</evidence>
<protein>
    <recommendedName>
        <fullName evidence="11">Ketol-acid reductoisomerase (NADP(+))</fullName>
        <shortName evidence="11">KARI</shortName>
        <ecNumber evidence="11">1.1.1.86</ecNumber>
    </recommendedName>
    <alternativeName>
        <fullName evidence="11">Acetohydroxy-acid isomeroreductase</fullName>
        <shortName evidence="11">AHIR</shortName>
    </alternativeName>
    <alternativeName>
        <fullName evidence="11">Alpha-keto-beta-hydroxylacyl reductoisomerase</fullName>
    </alternativeName>
</protein>
<accession>F8DYY0</accession>
<feature type="binding site" evidence="11 12">
    <location>
        <position position="228"/>
    </location>
    <ligand>
        <name>Mg(2+)</name>
        <dbReference type="ChEBI" id="CHEBI:18420"/>
        <label>2</label>
    </ligand>
</feature>
<evidence type="ECO:0000259" key="13">
    <source>
        <dbReference type="PROSITE" id="PS51850"/>
    </source>
</evidence>
<evidence type="ECO:0000256" key="11">
    <source>
        <dbReference type="HAMAP-Rule" id="MF_00435"/>
    </source>
</evidence>
<dbReference type="HOGENOM" id="CLU_033821_0_1_11"/>
<dbReference type="HAMAP" id="MF_00435">
    <property type="entry name" value="IlvC"/>
    <property type="match status" value="1"/>
</dbReference>
<dbReference type="Pfam" id="PF07991">
    <property type="entry name" value="KARI_N"/>
    <property type="match status" value="1"/>
</dbReference>
<dbReference type="GO" id="GO:0004455">
    <property type="term" value="F:ketol-acid reductoisomerase activity"/>
    <property type="evidence" value="ECO:0007669"/>
    <property type="project" value="UniProtKB-UniRule"/>
</dbReference>
<dbReference type="Gene3D" id="3.40.50.720">
    <property type="entry name" value="NAD(P)-binding Rossmann-like Domain"/>
    <property type="match status" value="1"/>
</dbReference>
<feature type="binding site" evidence="11">
    <location>
        <position position="54"/>
    </location>
    <ligand>
        <name>NADP(+)</name>
        <dbReference type="ChEBI" id="CHEBI:58349"/>
    </ligand>
</feature>
<keyword evidence="8 11" id="KW-0560">Oxidoreductase</keyword>
<dbReference type="OrthoDB" id="9804088at2"/>
<organism evidence="15 16">
    <name type="scientific">Corynebacterium resistens (strain DSM 45100 / JCM 12819 / GTC 2026 / SICGH 158)</name>
    <dbReference type="NCBI Taxonomy" id="662755"/>
    <lineage>
        <taxon>Bacteria</taxon>
        <taxon>Bacillati</taxon>
        <taxon>Actinomycetota</taxon>
        <taxon>Actinomycetes</taxon>
        <taxon>Mycobacteriales</taxon>
        <taxon>Corynebacteriaceae</taxon>
        <taxon>Corynebacterium</taxon>
    </lineage>
</organism>
<evidence type="ECO:0000256" key="3">
    <source>
        <dbReference type="ARBA" id="ARBA00010318"/>
    </source>
</evidence>
<dbReference type="Pfam" id="PF01450">
    <property type="entry name" value="KARI_C"/>
    <property type="match status" value="1"/>
</dbReference>
<dbReference type="GO" id="GO:0000287">
    <property type="term" value="F:magnesium ion binding"/>
    <property type="evidence" value="ECO:0007669"/>
    <property type="project" value="UniProtKB-UniRule"/>
</dbReference>
<keyword evidence="4 11" id="KW-0028">Amino-acid biosynthesis</keyword>
<feature type="binding site" evidence="11 12">
    <location>
        <position position="232"/>
    </location>
    <ligand>
        <name>Mg(2+)</name>
        <dbReference type="ChEBI" id="CHEBI:18420"/>
        <label>2</label>
    </ligand>
</feature>
<evidence type="ECO:0000256" key="2">
    <source>
        <dbReference type="ARBA" id="ARBA00004885"/>
    </source>
</evidence>
<gene>
    <name evidence="11 15" type="primary">ilvC</name>
    <name evidence="15" type="ordered locus">CRES_1370</name>
</gene>
<dbReference type="GO" id="GO:0005829">
    <property type="term" value="C:cytosol"/>
    <property type="evidence" value="ECO:0007669"/>
    <property type="project" value="TreeGrafter"/>
</dbReference>
<dbReference type="NCBIfam" id="NF004017">
    <property type="entry name" value="PRK05479.1"/>
    <property type="match status" value="1"/>
</dbReference>
<feature type="binding site" evidence="11">
    <location>
        <position position="49"/>
    </location>
    <ligand>
        <name>NADP(+)</name>
        <dbReference type="ChEBI" id="CHEBI:58349"/>
    </ligand>
</feature>
<evidence type="ECO:0000256" key="6">
    <source>
        <dbReference type="ARBA" id="ARBA00022842"/>
    </source>
</evidence>
<keyword evidence="9 11" id="KW-0100">Branched-chain amino acid biosynthesis</keyword>
<evidence type="ECO:0000256" key="1">
    <source>
        <dbReference type="ARBA" id="ARBA00004864"/>
    </source>
</evidence>
<keyword evidence="6 11" id="KW-0460">Magnesium</keyword>
<dbReference type="InterPro" id="IPR008927">
    <property type="entry name" value="6-PGluconate_DH-like_C_sf"/>
</dbReference>
<dbReference type="GO" id="GO:0009099">
    <property type="term" value="P:L-valine biosynthetic process"/>
    <property type="evidence" value="ECO:0007669"/>
    <property type="project" value="UniProtKB-UniRule"/>
</dbReference>
<proteinExistence type="inferred from homology"/>
<dbReference type="PROSITE" id="PS51850">
    <property type="entry name" value="KARI_N"/>
    <property type="match status" value="1"/>
</dbReference>
<reference evidence="15 16" key="1">
    <citation type="journal article" date="2012" name="BMC Genomics">
        <title>Complete genome sequence, lifestyle, and multi-drug resistance of the human pathogen Corynebacterium resistens DSM 45100 isolated from blood samples of a leukemia patient.</title>
        <authorList>
            <person name="Schroder J."/>
            <person name="Maus I."/>
            <person name="Meyer K."/>
            <person name="Wordemann S."/>
            <person name="Blom J."/>
            <person name="Jaenicke S."/>
            <person name="Schneider J."/>
            <person name="Trost E."/>
            <person name="Tauch A."/>
        </authorList>
    </citation>
    <scope>NUCLEOTIDE SEQUENCE [LARGE SCALE GENOMIC DNA]</scope>
    <source>
        <strain evidence="16">DSM 45100 / JCM 12819 / CCUG 50093 / GTC 2026 / SICGH 158</strain>
    </source>
</reference>
<dbReference type="PANTHER" id="PTHR21371:SF1">
    <property type="entry name" value="KETOL-ACID REDUCTOISOMERASE, MITOCHONDRIAL"/>
    <property type="match status" value="1"/>
</dbReference>
<evidence type="ECO:0000256" key="5">
    <source>
        <dbReference type="ARBA" id="ARBA00022723"/>
    </source>
</evidence>
<dbReference type="SUPFAM" id="SSF48179">
    <property type="entry name" value="6-phosphogluconate dehydrogenase C-terminal domain-like"/>
    <property type="match status" value="1"/>
</dbReference>
<dbReference type="Proteomes" id="UP000000492">
    <property type="component" value="Chromosome"/>
</dbReference>
<dbReference type="PANTHER" id="PTHR21371">
    <property type="entry name" value="KETOL-ACID REDUCTOISOMERASE, MITOCHONDRIAL"/>
    <property type="match status" value="1"/>
</dbReference>
<feature type="domain" description="KARI C-terminal knotted" evidence="14">
    <location>
        <begin position="184"/>
        <end position="329"/>
    </location>
</feature>
<feature type="binding site" evidence="11 12">
    <location>
        <position position="196"/>
    </location>
    <ligand>
        <name>Mg(2+)</name>
        <dbReference type="ChEBI" id="CHEBI:18420"/>
        <label>1</label>
    </ligand>
</feature>
<evidence type="ECO:0000259" key="14">
    <source>
        <dbReference type="PROSITE" id="PS51851"/>
    </source>
</evidence>
<keyword evidence="16" id="KW-1185">Reference proteome</keyword>
<feature type="binding site" evidence="11 12">
    <location>
        <position position="192"/>
    </location>
    <ligand>
        <name>Mg(2+)</name>
        <dbReference type="ChEBI" id="CHEBI:18420"/>
        <label>2</label>
    </ligand>
</feature>
<dbReference type="FunFam" id="3.40.50.720:FF:000023">
    <property type="entry name" value="Ketol-acid reductoisomerase (NADP(+))"/>
    <property type="match status" value="1"/>
</dbReference>
<comment type="catalytic activity">
    <reaction evidence="10 11">
        <text>(2R)-2,3-dihydroxy-3-methylbutanoate + NADP(+) = (2S)-2-acetolactate + NADPH + H(+)</text>
        <dbReference type="Rhea" id="RHEA:22068"/>
        <dbReference type="ChEBI" id="CHEBI:15378"/>
        <dbReference type="ChEBI" id="CHEBI:49072"/>
        <dbReference type="ChEBI" id="CHEBI:57783"/>
        <dbReference type="ChEBI" id="CHEBI:58349"/>
        <dbReference type="ChEBI" id="CHEBI:58476"/>
        <dbReference type="EC" id="1.1.1.86"/>
    </reaction>
</comment>
<feature type="binding site" evidence="11 12">
    <location>
        <position position="192"/>
    </location>
    <ligand>
        <name>Mg(2+)</name>
        <dbReference type="ChEBI" id="CHEBI:18420"/>
        <label>1</label>
    </ligand>
</feature>
<evidence type="ECO:0000313" key="15">
    <source>
        <dbReference type="EMBL" id="AEI09725.1"/>
    </source>
</evidence>
<dbReference type="AlphaFoldDB" id="F8DYY0"/>
<feature type="binding site" evidence="11">
    <location>
        <position position="52"/>
    </location>
    <ligand>
        <name>NADP(+)</name>
        <dbReference type="ChEBI" id="CHEBI:58349"/>
    </ligand>
</feature>
<keyword evidence="7 11" id="KW-0521">NADP</keyword>
<comment type="caution">
    <text evidence="11">Lacks conserved residue(s) required for the propagation of feature annotation.</text>
</comment>
<evidence type="ECO:0000256" key="12">
    <source>
        <dbReference type="PROSITE-ProRule" id="PRU01198"/>
    </source>
</evidence>
<name>F8DYY0_CORRG</name>
<sequence length="338" mass="36640">MAIDVFYDSDADLSLIQNRKVAIIGYGSQGHAHAQNLRDSGVEVVIGLREGSKSRAKAEEAGFTVKSNSEAAEWADIIMLLVPDTSQAKVFTEEIEPNLKDGDALFFGHGLNIHFGLIKPADNITVGMVAPKGPGHLVRRQFVDGKGVPCLIAIEQDPKGEGRDVALAYASAIGGGRAGVIPTTFEAETVTDLFGEQAVLCGGTEELVKVGFEVLVEAGYEPEMAYFECLHELKLIVDLMFEGGIKNMNYSVSDTAEFGGYLSGPRVIDAGTKERMKKILKDIQDGTFTKRLVANVEGGNKELEDLRASYNDHQIEKTGEKLRDLMSWVKVDARAETA</sequence>
<dbReference type="eggNOG" id="COG0059">
    <property type="taxonomic scope" value="Bacteria"/>
</dbReference>
<comment type="pathway">
    <text evidence="2 11">Amino-acid biosynthesis; L-isoleucine biosynthesis; L-isoleucine from 2-oxobutanoate: step 2/4.</text>
</comment>
<dbReference type="InterPro" id="IPR013023">
    <property type="entry name" value="KARI"/>
</dbReference>
<dbReference type="UniPathway" id="UPA00047">
    <property type="reaction ID" value="UER00056"/>
</dbReference>